<protein>
    <recommendedName>
        <fullName evidence="1">Glycosyl transferase family 1 domain-containing protein</fullName>
    </recommendedName>
</protein>
<dbReference type="InterPro" id="IPR001296">
    <property type="entry name" value="Glyco_trans_1"/>
</dbReference>
<dbReference type="PANTHER" id="PTHR12526:SF630">
    <property type="entry name" value="GLYCOSYLTRANSFERASE"/>
    <property type="match status" value="1"/>
</dbReference>
<reference evidence="3" key="1">
    <citation type="journal article" date="2019" name="Int. J. Syst. Evol. Microbiol.">
        <title>The Global Catalogue of Microorganisms (GCM) 10K type strain sequencing project: providing services to taxonomists for standard genome sequencing and annotation.</title>
        <authorList>
            <consortium name="The Broad Institute Genomics Platform"/>
            <consortium name="The Broad Institute Genome Sequencing Center for Infectious Disease"/>
            <person name="Wu L."/>
            <person name="Ma J."/>
        </authorList>
    </citation>
    <scope>NUCLEOTIDE SEQUENCE [LARGE SCALE GENOMIC DNA]</scope>
    <source>
        <strain evidence="3">CGMCC 1.12922</strain>
    </source>
</reference>
<name>A0ABQ1QPU8_9RHOB</name>
<evidence type="ECO:0000313" key="3">
    <source>
        <dbReference type="Proteomes" id="UP000617355"/>
    </source>
</evidence>
<proteinExistence type="predicted"/>
<comment type="caution">
    <text evidence="2">The sequence shown here is derived from an EMBL/GenBank/DDBJ whole genome shotgun (WGS) entry which is preliminary data.</text>
</comment>
<gene>
    <name evidence="2" type="ORF">GCM10011358_25080</name>
</gene>
<evidence type="ECO:0000259" key="1">
    <source>
        <dbReference type="Pfam" id="PF00534"/>
    </source>
</evidence>
<feature type="domain" description="Glycosyl transferase family 1" evidence="1">
    <location>
        <begin position="357"/>
        <end position="476"/>
    </location>
</feature>
<accession>A0ABQ1QPU8</accession>
<dbReference type="EMBL" id="BMGI01000004">
    <property type="protein sequence ID" value="GGD40132.1"/>
    <property type="molecule type" value="Genomic_DNA"/>
</dbReference>
<dbReference type="SUPFAM" id="SSF53756">
    <property type="entry name" value="UDP-Glycosyltransferase/glycogen phosphorylase"/>
    <property type="match status" value="1"/>
</dbReference>
<dbReference type="Proteomes" id="UP000617355">
    <property type="component" value="Unassembled WGS sequence"/>
</dbReference>
<organism evidence="2 3">
    <name type="scientific">Sinisalibacter lacisalsi</name>
    <dbReference type="NCBI Taxonomy" id="1526570"/>
    <lineage>
        <taxon>Bacteria</taxon>
        <taxon>Pseudomonadati</taxon>
        <taxon>Pseudomonadota</taxon>
        <taxon>Alphaproteobacteria</taxon>
        <taxon>Rhodobacterales</taxon>
        <taxon>Roseobacteraceae</taxon>
        <taxon>Sinisalibacter</taxon>
    </lineage>
</organism>
<sequence>MADDSRAETAAGMDDPDSRFEAEVQRVCDIYRRLFPGREIRIAFYEGDDPSHGHPSVFDEDFSFKQEHYRQTYRGMVILPSPEPHGRTVTVAVSIPRVPTPGELADSVVTWSPRLRFRPLLAVSPVIHEQVHHALEARRKHKVASVHRFTPLPRPDTLPRLTGRLTEANMPVPDRPAVLIGFYWLEMGGAEKLAFDTVNWALAAGLRVFVVAAVPAVQRLAGKLPRHPDVIFLRLDRYLAHRHWPKYLEHLVKQEGIRLIHIHHCMPLYASLVHLRMTAPWVEVIDTTHTIGHTNGGFPRVSGVHTNLIDMHHVISLDLKDFYHDRFHVTDKVKLGRIMEVDADPLDLPDVSFTARGETLTAAFIGRMVYQKRPIVLVKILQRLAAWAARNGVNFRATVVGDGPFKPTVAKLVHRYGLSDVVTLAPGHVDVPALLREADILLLPSNNEGLALVCYEAIEQGCIPISTDVGAQREIVPESLLVPWNPLGTIRGTMAVVDRLWRDAAFLEESQKALHARYRALAADTTAKALLTEVYQKVAEGDAITTEVDDAK</sequence>
<evidence type="ECO:0000313" key="2">
    <source>
        <dbReference type="EMBL" id="GGD40132.1"/>
    </source>
</evidence>
<dbReference type="Gene3D" id="3.40.50.2000">
    <property type="entry name" value="Glycogen Phosphorylase B"/>
    <property type="match status" value="2"/>
</dbReference>
<dbReference type="PANTHER" id="PTHR12526">
    <property type="entry name" value="GLYCOSYLTRANSFERASE"/>
    <property type="match status" value="1"/>
</dbReference>
<dbReference type="RefSeq" id="WP_188528257.1">
    <property type="nucleotide sequence ID" value="NZ_BMGI01000004.1"/>
</dbReference>
<keyword evidence="3" id="KW-1185">Reference proteome</keyword>
<dbReference type="Pfam" id="PF00534">
    <property type="entry name" value="Glycos_transf_1"/>
    <property type="match status" value="1"/>
</dbReference>